<dbReference type="EMBL" id="JPWF01000022">
    <property type="protein sequence ID" value="RCK31277.1"/>
    <property type="molecule type" value="Genomic_DNA"/>
</dbReference>
<keyword evidence="1" id="KW-1133">Transmembrane helix</keyword>
<organism evidence="2 3">
    <name type="scientific">Thalassospira profundimaris</name>
    <dbReference type="NCBI Taxonomy" id="502049"/>
    <lineage>
        <taxon>Bacteria</taxon>
        <taxon>Pseudomonadati</taxon>
        <taxon>Pseudomonadota</taxon>
        <taxon>Alphaproteobacteria</taxon>
        <taxon>Rhodospirillales</taxon>
        <taxon>Thalassospiraceae</taxon>
        <taxon>Thalassospira</taxon>
    </lineage>
</organism>
<sequence>MDARVNNAGDFMYRMYLESSDLQVGGRLGKVYTLGPTGTKVGFAYQQSRAFALATEFSNSNASETKNKAIAVIGAGVGGLTLACALLAVGYPRVSIIEKYTDVLADQAESSHRLVHPSYNSWPLADTFSSTTDFPFFNWYAGPCKSVIRGLRKEWELNWKSDFSERFIGGTTVSSISVDEEKVIVRTLDCNEEEKERQFDVVFVATGFGEENGLLIREEGQPTKRSVRYWDHENLQRYTLNPKLQQFLCIGTGDGALIDCARLAYKTDVFELASELMGALSLGFSDNSGFHKRDPSTFEEFIRDSEVKARTTTNYHEQCKILDEEYRKFVSLFDVQVNNVLSKGLFFNETFYKDRKIVLCGKDPTPFNIASTPINKIILAYMLKTGAVSYQQGEVSLSDDDTTITAINFADDQFNLNIYDFDYVVVRIGASPPVHNLCAPSRNAEQHPSSTEQQKLSDMPHTHFPIEDFLRLANGHRKAIAIPKSEKRYQALEKKIDALVHDISGGRKLSSPRVVLYKEHPRQIALAFNSSDFFDLSQKKMGGVVSHLFGVPVKVDQSGGENVELSGV</sequence>
<dbReference type="AlphaFoldDB" id="A0A367VYX6"/>
<dbReference type="Proteomes" id="UP000253226">
    <property type="component" value="Unassembled WGS sequence"/>
</dbReference>
<evidence type="ECO:0000256" key="1">
    <source>
        <dbReference type="SAM" id="Phobius"/>
    </source>
</evidence>
<feature type="transmembrane region" description="Helical" evidence="1">
    <location>
        <begin position="69"/>
        <end position="91"/>
    </location>
</feature>
<dbReference type="InterPro" id="IPR036188">
    <property type="entry name" value="FAD/NAD-bd_sf"/>
</dbReference>
<evidence type="ECO:0000313" key="3">
    <source>
        <dbReference type="Proteomes" id="UP000253226"/>
    </source>
</evidence>
<dbReference type="Gene3D" id="3.50.50.60">
    <property type="entry name" value="FAD/NAD(P)-binding domain"/>
    <property type="match status" value="1"/>
</dbReference>
<keyword evidence="1" id="KW-0472">Membrane</keyword>
<reference evidence="2 3" key="1">
    <citation type="submission" date="2014-07" db="EMBL/GenBank/DDBJ databases">
        <title>Draft genome sequence of Thalassospira profundimaris 35.</title>
        <authorList>
            <person name="Lai Q."/>
            <person name="Shao Z."/>
        </authorList>
    </citation>
    <scope>NUCLEOTIDE SEQUENCE [LARGE SCALE GENOMIC DNA]</scope>
    <source>
        <strain evidence="2 3">35</strain>
    </source>
</reference>
<keyword evidence="1" id="KW-0812">Transmembrane</keyword>
<protein>
    <recommendedName>
        <fullName evidence="4">FAD/NAD(P)-binding domain-containing protein</fullName>
    </recommendedName>
</protein>
<proteinExistence type="predicted"/>
<evidence type="ECO:0008006" key="4">
    <source>
        <dbReference type="Google" id="ProtNLM"/>
    </source>
</evidence>
<accession>A0A367VYX6</accession>
<name>A0A367VYX6_9PROT</name>
<comment type="caution">
    <text evidence="2">The sequence shown here is derived from an EMBL/GenBank/DDBJ whole genome shotgun (WGS) entry which is preliminary data.</text>
</comment>
<dbReference type="SUPFAM" id="SSF51905">
    <property type="entry name" value="FAD/NAD(P)-binding domain"/>
    <property type="match status" value="1"/>
</dbReference>
<gene>
    <name evidence="2" type="ORF">TH19_21740</name>
</gene>
<evidence type="ECO:0000313" key="2">
    <source>
        <dbReference type="EMBL" id="RCK31277.1"/>
    </source>
</evidence>